<dbReference type="CDD" id="cd02440">
    <property type="entry name" value="AdoMet_MTases"/>
    <property type="match status" value="1"/>
</dbReference>
<dbReference type="EMBL" id="CP074402">
    <property type="protein sequence ID" value="QVJ01380.1"/>
    <property type="molecule type" value="Genomic_DNA"/>
</dbReference>
<dbReference type="KEGG" id="nec:KGD82_25490"/>
<dbReference type="Gene3D" id="3.40.50.150">
    <property type="entry name" value="Vaccinia Virus protein VP39"/>
    <property type="match status" value="1"/>
</dbReference>
<keyword evidence="1" id="KW-0489">Methyltransferase</keyword>
<dbReference type="AlphaFoldDB" id="A0A975L9A1"/>
<name>A0A975L9A1_9ACTN</name>
<organism evidence="1 2">
    <name type="scientific">Nocardiopsis eucommiae</name>
    <dbReference type="NCBI Taxonomy" id="2831970"/>
    <lineage>
        <taxon>Bacteria</taxon>
        <taxon>Bacillati</taxon>
        <taxon>Actinomycetota</taxon>
        <taxon>Actinomycetes</taxon>
        <taxon>Streptosporangiales</taxon>
        <taxon>Nocardiopsidaceae</taxon>
        <taxon>Nocardiopsis</taxon>
    </lineage>
</organism>
<keyword evidence="2" id="KW-1185">Reference proteome</keyword>
<sequence>MLDSRRCIETLDGSFIYVDPAVSLTWTEGAILCAPTMKIRPVYHDQAHRISTAEAESLITGGFAYRVGDRIFENPQLMWDLFNWDNSSEIRFICDLLGRNAKEERGIEFGCGVGRVLIPLLGSGYLVDGVDASEPCINWLHERIEDSSCDDLAQRPRLYLADLSEAAFPGQYQYAVSALNTLRYLPGVSALRRHFHMAAVTIRPGGQYLVHVSSWRGDIGPTPDGHTVQWEAINDIDDSYQVTWRKIRSDPASRMDLEQVTVHSKGHRIHREHQTQISMSIDEWFSLIQTDKEWEVISLHADASPAPVEVSQRGRPIRGNFWISLRRTGTQRSDVFTR</sequence>
<dbReference type="SUPFAM" id="SSF53335">
    <property type="entry name" value="S-adenosyl-L-methionine-dependent methyltransferases"/>
    <property type="match status" value="1"/>
</dbReference>
<dbReference type="GO" id="GO:0032259">
    <property type="term" value="P:methylation"/>
    <property type="evidence" value="ECO:0007669"/>
    <property type="project" value="UniProtKB-KW"/>
</dbReference>
<evidence type="ECO:0000313" key="1">
    <source>
        <dbReference type="EMBL" id="QVJ01380.1"/>
    </source>
</evidence>
<dbReference type="Proteomes" id="UP000682416">
    <property type="component" value="Chromosome"/>
</dbReference>
<keyword evidence="1" id="KW-0808">Transferase</keyword>
<evidence type="ECO:0000313" key="2">
    <source>
        <dbReference type="Proteomes" id="UP000682416"/>
    </source>
</evidence>
<dbReference type="InterPro" id="IPR029063">
    <property type="entry name" value="SAM-dependent_MTases_sf"/>
</dbReference>
<dbReference type="Pfam" id="PF13489">
    <property type="entry name" value="Methyltransf_23"/>
    <property type="match status" value="1"/>
</dbReference>
<dbReference type="GO" id="GO:0008168">
    <property type="term" value="F:methyltransferase activity"/>
    <property type="evidence" value="ECO:0007669"/>
    <property type="project" value="UniProtKB-KW"/>
</dbReference>
<accession>A0A975L9A1</accession>
<proteinExistence type="predicted"/>
<reference evidence="1" key="1">
    <citation type="submission" date="2021-05" db="EMBL/GenBank/DDBJ databases">
        <authorList>
            <person name="Kaiqin L."/>
            <person name="Jian G."/>
        </authorList>
    </citation>
    <scope>NUCLEOTIDE SEQUENCE</scope>
    <source>
        <strain evidence="1">HDS5</strain>
    </source>
</reference>
<protein>
    <submittedName>
        <fullName evidence="1">Class I SAM-dependent methyltransferase</fullName>
    </submittedName>
</protein>
<gene>
    <name evidence="1" type="ORF">KGD82_25490</name>
</gene>